<dbReference type="PANTHER" id="PTHR43309">
    <property type="entry name" value="5-OXOPROLINASE SUBUNIT C"/>
    <property type="match status" value="1"/>
</dbReference>
<evidence type="ECO:0000256" key="4">
    <source>
        <dbReference type="SAM" id="MobiDB-lite"/>
    </source>
</evidence>
<keyword evidence="7" id="KW-1185">Reference proteome</keyword>
<evidence type="ECO:0000313" key="6">
    <source>
        <dbReference type="EMBL" id="PKW16053.1"/>
    </source>
</evidence>
<proteinExistence type="predicted"/>
<dbReference type="Pfam" id="PF02626">
    <property type="entry name" value="CT_A_B"/>
    <property type="match status" value="1"/>
</dbReference>
<dbReference type="Proteomes" id="UP000233786">
    <property type="component" value="Unassembled WGS sequence"/>
</dbReference>
<keyword evidence="2" id="KW-0378">Hydrolase</keyword>
<dbReference type="InterPro" id="IPR052708">
    <property type="entry name" value="PxpC"/>
</dbReference>
<gene>
    <name evidence="6" type="ORF">A8926_3845</name>
</gene>
<dbReference type="EMBL" id="PJNB01000001">
    <property type="protein sequence ID" value="PKW16053.1"/>
    <property type="molecule type" value="Genomic_DNA"/>
</dbReference>
<evidence type="ECO:0000256" key="1">
    <source>
        <dbReference type="ARBA" id="ARBA00022741"/>
    </source>
</evidence>
<evidence type="ECO:0000313" key="7">
    <source>
        <dbReference type="Proteomes" id="UP000233786"/>
    </source>
</evidence>
<keyword evidence="1" id="KW-0547">Nucleotide-binding</keyword>
<feature type="region of interest" description="Disordered" evidence="4">
    <location>
        <begin position="1"/>
        <end position="27"/>
    </location>
</feature>
<feature type="domain" description="Carboxyltransferase" evidence="5">
    <location>
        <begin position="40"/>
        <end position="314"/>
    </location>
</feature>
<dbReference type="RefSeq" id="WP_029535421.1">
    <property type="nucleotide sequence ID" value="NZ_CP061007.1"/>
</dbReference>
<dbReference type="InterPro" id="IPR003778">
    <property type="entry name" value="CT_A_B"/>
</dbReference>
<dbReference type="STRING" id="994479.GCA_000194155_03372"/>
<dbReference type="AlphaFoldDB" id="A0A2N3XZF6"/>
<evidence type="ECO:0000256" key="3">
    <source>
        <dbReference type="ARBA" id="ARBA00022840"/>
    </source>
</evidence>
<comment type="caution">
    <text evidence="6">The sequence shown here is derived from an EMBL/GenBank/DDBJ whole genome shotgun (WGS) entry which is preliminary data.</text>
</comment>
<dbReference type="GO" id="GO:0005524">
    <property type="term" value="F:ATP binding"/>
    <property type="evidence" value="ECO:0007669"/>
    <property type="project" value="UniProtKB-KW"/>
</dbReference>
<organism evidence="6 7">
    <name type="scientific">Saccharopolyspora spinosa</name>
    <dbReference type="NCBI Taxonomy" id="60894"/>
    <lineage>
        <taxon>Bacteria</taxon>
        <taxon>Bacillati</taxon>
        <taxon>Actinomycetota</taxon>
        <taxon>Actinomycetes</taxon>
        <taxon>Pseudonocardiales</taxon>
        <taxon>Pseudonocardiaceae</taxon>
        <taxon>Saccharopolyspora</taxon>
    </lineage>
</organism>
<protein>
    <submittedName>
        <fullName evidence="6">Biotin-dependent carboxylase-like uncharacterized protein</fullName>
    </submittedName>
</protein>
<name>A0A2N3XZF6_SACSN</name>
<reference evidence="6" key="1">
    <citation type="submission" date="2017-12" db="EMBL/GenBank/DDBJ databases">
        <title>Sequencing the genomes of 1000 Actinobacteria strains.</title>
        <authorList>
            <person name="Klenk H.-P."/>
        </authorList>
    </citation>
    <scope>NUCLEOTIDE SEQUENCE [LARGE SCALE GENOMIC DNA]</scope>
    <source>
        <strain evidence="6">DSM 44228</strain>
    </source>
</reference>
<dbReference type="InterPro" id="IPR029000">
    <property type="entry name" value="Cyclophilin-like_dom_sf"/>
</dbReference>
<dbReference type="PANTHER" id="PTHR43309:SF3">
    <property type="entry name" value="5-OXOPROLINASE SUBUNIT C"/>
    <property type="match status" value="1"/>
</dbReference>
<evidence type="ECO:0000259" key="5">
    <source>
        <dbReference type="SMART" id="SM00797"/>
    </source>
</evidence>
<accession>A0A2N3XZF6</accession>
<dbReference type="GO" id="GO:0016787">
    <property type="term" value="F:hydrolase activity"/>
    <property type="evidence" value="ECO:0007669"/>
    <property type="project" value="UniProtKB-KW"/>
</dbReference>
<keyword evidence="3" id="KW-0067">ATP-binding</keyword>
<dbReference type="Gene3D" id="2.40.100.10">
    <property type="entry name" value="Cyclophilin-like"/>
    <property type="match status" value="1"/>
</dbReference>
<dbReference type="SMART" id="SM00797">
    <property type="entry name" value="AHS2"/>
    <property type="match status" value="1"/>
</dbReference>
<evidence type="ECO:0000256" key="2">
    <source>
        <dbReference type="ARBA" id="ARBA00022801"/>
    </source>
</evidence>
<dbReference type="NCBIfam" id="TIGR00724">
    <property type="entry name" value="urea_amlyse_rel"/>
    <property type="match status" value="1"/>
</dbReference>
<dbReference type="SUPFAM" id="SSF50891">
    <property type="entry name" value="Cyclophilin-like"/>
    <property type="match status" value="1"/>
</dbReference>
<sequence>MLTAARSTPAPPKDDTTRLSVISPGPLTTVQDQGRTGYAHLGVSPSGAADRASFALANRLVGNFPGTPALECTFGGLSIRLDAARVVALTGAPVPALVNGRPVADPTRFRLTAGDVLSLGRPSVGLRTYLAISGGLLVEPVLGGAGHDVLAGHGPHPLRAGDEFAIGVANPCPQVPVELAISRLPQATTIVRFRWGPRHELFDRSDRQRLTTTWWRVSADSNRVGVRLQGDPLRIGNIHLPSEGMVRGAIQVPPSGEPIVFLADHPVTGGYPVIGAVIERDLDLVAQAPPGIGLRFQPISSGSRIIKFASRQRIPTSS</sequence>